<comment type="caution">
    <text evidence="2">The sequence shown here is derived from an EMBL/GenBank/DDBJ whole genome shotgun (WGS) entry which is preliminary data.</text>
</comment>
<evidence type="ECO:0000313" key="3">
    <source>
        <dbReference type="Proteomes" id="UP000757900"/>
    </source>
</evidence>
<dbReference type="EMBL" id="JABZFV010000149">
    <property type="protein sequence ID" value="MBF0935178.1"/>
    <property type="molecule type" value="Genomic_DNA"/>
</dbReference>
<dbReference type="InterPro" id="IPR004518">
    <property type="entry name" value="MazG-like_dom"/>
</dbReference>
<feature type="domain" description="NTP pyrophosphohydrolase MazG-like" evidence="1">
    <location>
        <begin position="28"/>
        <end position="85"/>
    </location>
</feature>
<sequence>MTDLNLAALEAYLAEHYGDWGQEQGLFIKLVEEMGEIAELLNIRAGRKQGKGQDTDQELVTELADLIHYAVAIAAINGLDLSKAIIEKDIQAAIKYQHERNLADFLAEWKQRP</sequence>
<name>A0A929QSX2_ABIDE</name>
<accession>A0A929QSX2</accession>
<dbReference type="RefSeq" id="WP_023392278.1">
    <property type="nucleotide sequence ID" value="NZ_CAJPUI010000014.1"/>
</dbReference>
<protein>
    <submittedName>
        <fullName evidence="2">Nucleotide pyrophosphohydrolase</fullName>
    </submittedName>
</protein>
<proteinExistence type="predicted"/>
<gene>
    <name evidence="2" type="ORF">HXK00_05985</name>
</gene>
<organism evidence="2 3">
    <name type="scientific">Abiotrophia defectiva</name>
    <name type="common">Streptococcus defectivus</name>
    <dbReference type="NCBI Taxonomy" id="46125"/>
    <lineage>
        <taxon>Bacteria</taxon>
        <taxon>Bacillati</taxon>
        <taxon>Bacillota</taxon>
        <taxon>Bacilli</taxon>
        <taxon>Lactobacillales</taxon>
        <taxon>Aerococcaceae</taxon>
        <taxon>Abiotrophia</taxon>
    </lineage>
</organism>
<dbReference type="Proteomes" id="UP000757900">
    <property type="component" value="Unassembled WGS sequence"/>
</dbReference>
<dbReference type="GeneID" id="84817304"/>
<dbReference type="AlphaFoldDB" id="A0A929QSX2"/>
<dbReference type="Pfam" id="PF03819">
    <property type="entry name" value="MazG"/>
    <property type="match status" value="1"/>
</dbReference>
<dbReference type="SUPFAM" id="SSF101386">
    <property type="entry name" value="all-alpha NTP pyrophosphatases"/>
    <property type="match status" value="1"/>
</dbReference>
<reference evidence="2" key="1">
    <citation type="submission" date="2020-04" db="EMBL/GenBank/DDBJ databases">
        <title>Deep metagenomics examines the oral microbiome during advanced dental caries in children, revealing novel taxa and co-occurrences with host molecules.</title>
        <authorList>
            <person name="Baker J.L."/>
            <person name="Morton J.T."/>
            <person name="Dinis M."/>
            <person name="Alvarez R."/>
            <person name="Tran N.C."/>
            <person name="Knight R."/>
            <person name="Edlund A."/>
        </authorList>
    </citation>
    <scope>NUCLEOTIDE SEQUENCE</scope>
    <source>
        <strain evidence="2">JCVI_23_bin.16</strain>
    </source>
</reference>
<evidence type="ECO:0000313" key="2">
    <source>
        <dbReference type="EMBL" id="MBF0935178.1"/>
    </source>
</evidence>
<dbReference type="Gene3D" id="1.10.287.1080">
    <property type="entry name" value="MazG-like"/>
    <property type="match status" value="1"/>
</dbReference>
<evidence type="ECO:0000259" key="1">
    <source>
        <dbReference type="Pfam" id="PF03819"/>
    </source>
</evidence>